<keyword evidence="4" id="KW-1185">Reference proteome</keyword>
<dbReference type="GeneID" id="120811841"/>
<evidence type="ECO:0000313" key="3">
    <source>
        <dbReference type="Ensembl" id="ENSGACP00000041682.1"/>
    </source>
</evidence>
<evidence type="ECO:0000259" key="2">
    <source>
        <dbReference type="PROSITE" id="PS50206"/>
    </source>
</evidence>
<protein>
    <submittedName>
        <fullName evidence="3">Si:ch211-161h7.8</fullName>
    </submittedName>
</protein>
<dbReference type="Gene3D" id="3.40.250.10">
    <property type="entry name" value="Rhodanese-like domain"/>
    <property type="match status" value="1"/>
</dbReference>
<dbReference type="SMART" id="SM00450">
    <property type="entry name" value="RHOD"/>
    <property type="match status" value="1"/>
</dbReference>
<dbReference type="InterPro" id="IPR036873">
    <property type="entry name" value="Rhodanese-like_dom_sf"/>
</dbReference>
<dbReference type="KEGG" id="gat:120811841"/>
<reference evidence="3" key="3">
    <citation type="submission" date="2025-09" db="UniProtKB">
        <authorList>
            <consortium name="Ensembl"/>
        </authorList>
    </citation>
    <scope>IDENTIFICATION</scope>
</reference>
<reference evidence="3" key="2">
    <citation type="submission" date="2025-08" db="UniProtKB">
        <authorList>
            <consortium name="Ensembl"/>
        </authorList>
    </citation>
    <scope>IDENTIFICATION</scope>
</reference>
<feature type="signal peptide" evidence="1">
    <location>
        <begin position="1"/>
        <end position="27"/>
    </location>
</feature>
<evidence type="ECO:0000256" key="1">
    <source>
        <dbReference type="SAM" id="SignalP"/>
    </source>
</evidence>
<evidence type="ECO:0000313" key="4">
    <source>
        <dbReference type="Proteomes" id="UP000007635"/>
    </source>
</evidence>
<proteinExistence type="predicted"/>
<dbReference type="InterPro" id="IPR001763">
    <property type="entry name" value="Rhodanese-like_dom"/>
</dbReference>
<accession>A0AAQ4PSH2</accession>
<dbReference type="PANTHER" id="PTHR44086">
    <property type="entry name" value="THIOSULFATE SULFURTRANSFERASE RDL2, MITOCHONDRIAL-RELATED"/>
    <property type="match status" value="1"/>
</dbReference>
<dbReference type="GeneTree" id="ENSGT00940000165845"/>
<feature type="chain" id="PRO_5042990602" evidence="1">
    <location>
        <begin position="28"/>
        <end position="178"/>
    </location>
</feature>
<organism evidence="3 4">
    <name type="scientific">Gasterosteus aculeatus aculeatus</name>
    <name type="common">three-spined stickleback</name>
    <dbReference type="NCBI Taxonomy" id="481459"/>
    <lineage>
        <taxon>Eukaryota</taxon>
        <taxon>Metazoa</taxon>
        <taxon>Chordata</taxon>
        <taxon>Craniata</taxon>
        <taxon>Vertebrata</taxon>
        <taxon>Euteleostomi</taxon>
        <taxon>Actinopterygii</taxon>
        <taxon>Neopterygii</taxon>
        <taxon>Teleostei</taxon>
        <taxon>Neoteleostei</taxon>
        <taxon>Acanthomorphata</taxon>
        <taxon>Eupercaria</taxon>
        <taxon>Perciformes</taxon>
        <taxon>Cottioidei</taxon>
        <taxon>Gasterosteales</taxon>
        <taxon>Gasterosteidae</taxon>
        <taxon>Gasterosteus</taxon>
    </lineage>
</organism>
<reference evidence="3 4" key="1">
    <citation type="journal article" date="2021" name="G3 (Bethesda)">
        <title>Improved contiguity of the threespine stickleback genome using long-read sequencing.</title>
        <authorList>
            <person name="Nath S."/>
            <person name="Shaw D.E."/>
            <person name="White M.A."/>
        </authorList>
    </citation>
    <scope>NUCLEOTIDE SEQUENCE [LARGE SCALE GENOMIC DNA]</scope>
    <source>
        <strain evidence="3 4">Lake Benthic</strain>
    </source>
</reference>
<name>A0AAQ4PSH2_GASAC</name>
<dbReference type="Ensembl" id="ENSGACT00000085081.1">
    <property type="protein sequence ID" value="ENSGACP00000041682.1"/>
    <property type="gene ID" value="ENSGACG00000037585.1"/>
</dbReference>
<feature type="domain" description="Rhodanese" evidence="2">
    <location>
        <begin position="79"/>
        <end position="177"/>
    </location>
</feature>
<dbReference type="Proteomes" id="UP000007635">
    <property type="component" value="Chromosome XXI"/>
</dbReference>
<sequence>MRSSLTTPPRTCLPVAPVLAMLSFVLSRGFCLTAAEVGGTIYPTFGSLSRAFTTSTPKCGKSSETGSVVTHSQLKTMLSSGDIQLFDVRQPDEYLAGRIPGAVNIPLGTLEESLKLSPEHFQQTFQVKAPGKDDDNIVFHCKTGGRSSRALDVALKLGFHRARHYKGGYTEWAAQEGN</sequence>
<dbReference type="Pfam" id="PF00581">
    <property type="entry name" value="Rhodanese"/>
    <property type="match status" value="1"/>
</dbReference>
<keyword evidence="1" id="KW-0732">Signal</keyword>
<dbReference type="PROSITE" id="PS50206">
    <property type="entry name" value="RHODANESE_3"/>
    <property type="match status" value="1"/>
</dbReference>
<dbReference type="PANTHER" id="PTHR44086:SF4">
    <property type="entry name" value="THIOSULFATE SULFURTRANSFERASE_RHODANESE-LIKE DOMAIN-CONTAINING PROTEIN 1-RELATED"/>
    <property type="match status" value="1"/>
</dbReference>
<dbReference type="RefSeq" id="XP_040023439.1">
    <property type="nucleotide sequence ID" value="XM_040167505.1"/>
</dbReference>
<dbReference type="AlphaFoldDB" id="A0AAQ4PSH2"/>
<dbReference type="SUPFAM" id="SSF52821">
    <property type="entry name" value="Rhodanese/Cell cycle control phosphatase"/>
    <property type="match status" value="1"/>
</dbReference>